<reference evidence="1 2" key="1">
    <citation type="submission" date="2014-06" db="EMBL/GenBank/DDBJ databases">
        <title>The genome of the endonuclear symbiont Nucleicultrix amoebiphila.</title>
        <authorList>
            <person name="Schulz F."/>
            <person name="Horn M."/>
        </authorList>
    </citation>
    <scope>NUCLEOTIDE SEQUENCE [LARGE SCALE GENOMIC DNA]</scope>
    <source>
        <strain evidence="1 2">FS5</strain>
    </source>
</reference>
<dbReference type="AlphaFoldDB" id="A0A1W6N2X9"/>
<dbReference type="Proteomes" id="UP000237351">
    <property type="component" value="Chromosome"/>
</dbReference>
<dbReference type="KEGG" id="naf:GQ61_01120"/>
<organism evidence="1 2">
    <name type="scientific">Candidatus Nucleicultrix amoebiphila FS5</name>
    <dbReference type="NCBI Taxonomy" id="1414854"/>
    <lineage>
        <taxon>Bacteria</taxon>
        <taxon>Pseudomonadati</taxon>
        <taxon>Pseudomonadota</taxon>
        <taxon>Alphaproteobacteria</taxon>
        <taxon>Holosporales</taxon>
        <taxon>Candidatus Nucleicultricaceae</taxon>
        <taxon>Candidatus Nucleicultrix</taxon>
    </lineage>
</organism>
<dbReference type="RefSeq" id="WP_085783534.1">
    <property type="nucleotide sequence ID" value="NZ_CP008743.1"/>
</dbReference>
<protein>
    <submittedName>
        <fullName evidence="1">Uncharacterized protein</fullName>
    </submittedName>
</protein>
<evidence type="ECO:0000313" key="2">
    <source>
        <dbReference type="Proteomes" id="UP000237351"/>
    </source>
</evidence>
<name>A0A1W6N2X9_9PROT</name>
<sequence>MTMKNPIKVNINRLVVFLPMLFFTSEVNSIRDLQKIEVEHTSQVEPKIDSPQCAKVDRIGQKSEDNAGGGREDQLVTYKFRITYSVSCQGAVILTSNYITRQDRNIVTTVTTVNLPEGTVHRLDSSGG</sequence>
<dbReference type="EMBL" id="CP008743">
    <property type="protein sequence ID" value="ARN84173.1"/>
    <property type="molecule type" value="Genomic_DNA"/>
</dbReference>
<accession>A0A1W6N2X9</accession>
<proteinExistence type="predicted"/>
<gene>
    <name evidence="1" type="ORF">GQ61_01120</name>
</gene>
<keyword evidence="2" id="KW-1185">Reference proteome</keyword>
<evidence type="ECO:0000313" key="1">
    <source>
        <dbReference type="EMBL" id="ARN84173.1"/>
    </source>
</evidence>